<proteinExistence type="predicted"/>
<dbReference type="RefSeq" id="WP_170196015.1">
    <property type="nucleotide sequence ID" value="NZ_JABBNB010000024.1"/>
</dbReference>
<reference evidence="3 4" key="1">
    <citation type="submission" date="2020-04" db="EMBL/GenBank/DDBJ databases">
        <title>Gordonia sp. nov. TBRC 11910.</title>
        <authorList>
            <person name="Suriyachadkun C."/>
        </authorList>
    </citation>
    <scope>NUCLEOTIDE SEQUENCE [LARGE SCALE GENOMIC DNA]</scope>
    <source>
        <strain evidence="3 4">TBRC 11910</strain>
    </source>
</reference>
<dbReference type="PANTHER" id="PTHR43433:SF5">
    <property type="entry name" value="AB HYDROLASE-1 DOMAIN-CONTAINING PROTEIN"/>
    <property type="match status" value="1"/>
</dbReference>
<organism evidence="3 4">
    <name type="scientific">Gordonia asplenii</name>
    <dbReference type="NCBI Taxonomy" id="2725283"/>
    <lineage>
        <taxon>Bacteria</taxon>
        <taxon>Bacillati</taxon>
        <taxon>Actinomycetota</taxon>
        <taxon>Actinomycetes</taxon>
        <taxon>Mycobacteriales</taxon>
        <taxon>Gordoniaceae</taxon>
        <taxon>Gordonia</taxon>
    </lineage>
</organism>
<dbReference type="Pfam" id="PF00561">
    <property type="entry name" value="Abhydrolase_1"/>
    <property type="match status" value="1"/>
</dbReference>
<evidence type="ECO:0000259" key="2">
    <source>
        <dbReference type="Pfam" id="PF08386"/>
    </source>
</evidence>
<dbReference type="EMBL" id="JABBNB010000024">
    <property type="protein sequence ID" value="NMO03506.1"/>
    <property type="molecule type" value="Genomic_DNA"/>
</dbReference>
<dbReference type="AlphaFoldDB" id="A0A848KY36"/>
<dbReference type="Pfam" id="PF08386">
    <property type="entry name" value="Abhydrolase_4"/>
    <property type="match status" value="1"/>
</dbReference>
<keyword evidence="3" id="KW-0378">Hydrolase</keyword>
<dbReference type="Gene3D" id="3.40.50.1820">
    <property type="entry name" value="alpha/beta hydrolase"/>
    <property type="match status" value="1"/>
</dbReference>
<sequence length="314" mass="33306">MSDHIPADHVPSDYVTDEFATLRSGVRVCYRVDGAPDAPPILLIAGLAEDLTTWSPRFVTSLVTVGYRVIRLDNRDCGRSTFIDAAPPNTLRQLFARPRRDAYTLADMAADAVALLDHLDIGAAHVVGRSMGGMIAQTIAARYPERVATLTSLYSTTGDKKVGQPATSTMLMLVSPPPKNRVQFVREHLRMTAHLAGVGYPLDEVEETAHAVTTWNRTDGDSAAGTARQIQAIQASGDRTAEVATITAPTLIVNGDRDLIVAPSGGEATAAAIGDSRHIVVPGMGHHLPDALALTIADHVVAHVGATTGQEIGK</sequence>
<dbReference type="SUPFAM" id="SSF53474">
    <property type="entry name" value="alpha/beta-Hydrolases"/>
    <property type="match status" value="1"/>
</dbReference>
<dbReference type="InterPro" id="IPR000073">
    <property type="entry name" value="AB_hydrolase_1"/>
</dbReference>
<protein>
    <submittedName>
        <fullName evidence="3">Alpha/beta fold hydrolase</fullName>
    </submittedName>
</protein>
<dbReference type="Proteomes" id="UP000550729">
    <property type="component" value="Unassembled WGS sequence"/>
</dbReference>
<dbReference type="InterPro" id="IPR050471">
    <property type="entry name" value="AB_hydrolase"/>
</dbReference>
<keyword evidence="4" id="KW-1185">Reference proteome</keyword>
<gene>
    <name evidence="3" type="ORF">HH308_20020</name>
</gene>
<evidence type="ECO:0000313" key="4">
    <source>
        <dbReference type="Proteomes" id="UP000550729"/>
    </source>
</evidence>
<evidence type="ECO:0000313" key="3">
    <source>
        <dbReference type="EMBL" id="NMO03506.1"/>
    </source>
</evidence>
<dbReference type="InterPro" id="IPR013595">
    <property type="entry name" value="Pept_S33_TAP-like_C"/>
</dbReference>
<name>A0A848KY36_9ACTN</name>
<comment type="caution">
    <text evidence="3">The sequence shown here is derived from an EMBL/GenBank/DDBJ whole genome shotgun (WGS) entry which is preliminary data.</text>
</comment>
<dbReference type="PANTHER" id="PTHR43433">
    <property type="entry name" value="HYDROLASE, ALPHA/BETA FOLD FAMILY PROTEIN"/>
    <property type="match status" value="1"/>
</dbReference>
<feature type="domain" description="Peptidase S33 tripeptidyl aminopeptidase-like C-terminal" evidence="2">
    <location>
        <begin position="237"/>
        <end position="288"/>
    </location>
</feature>
<feature type="domain" description="AB hydrolase-1" evidence="1">
    <location>
        <begin position="39"/>
        <end position="155"/>
    </location>
</feature>
<dbReference type="InterPro" id="IPR029058">
    <property type="entry name" value="AB_hydrolase_fold"/>
</dbReference>
<evidence type="ECO:0000259" key="1">
    <source>
        <dbReference type="Pfam" id="PF00561"/>
    </source>
</evidence>
<accession>A0A848KY36</accession>
<dbReference type="GO" id="GO:0016787">
    <property type="term" value="F:hydrolase activity"/>
    <property type="evidence" value="ECO:0007669"/>
    <property type="project" value="UniProtKB-KW"/>
</dbReference>